<organism evidence="1 2">
    <name type="scientific">Enterococcus termitis</name>
    <dbReference type="NCBI Taxonomy" id="332950"/>
    <lineage>
        <taxon>Bacteria</taxon>
        <taxon>Bacillati</taxon>
        <taxon>Bacillota</taxon>
        <taxon>Bacilli</taxon>
        <taxon>Lactobacillales</taxon>
        <taxon>Enterococcaceae</taxon>
        <taxon>Enterococcus</taxon>
    </lineage>
</organism>
<evidence type="ECO:0000313" key="2">
    <source>
        <dbReference type="Proteomes" id="UP000095094"/>
    </source>
</evidence>
<name>A0A1E5H1D1_9ENTE</name>
<dbReference type="RefSeq" id="WP_069662553.1">
    <property type="nucleotide sequence ID" value="NZ_JBHUJJ010000002.1"/>
</dbReference>
<dbReference type="Proteomes" id="UP000095094">
    <property type="component" value="Unassembled WGS sequence"/>
</dbReference>
<evidence type="ECO:0000313" key="1">
    <source>
        <dbReference type="EMBL" id="OEG18704.1"/>
    </source>
</evidence>
<comment type="caution">
    <text evidence="1">The sequence shown here is derived from an EMBL/GenBank/DDBJ whole genome shotgun (WGS) entry which is preliminary data.</text>
</comment>
<keyword evidence="2" id="KW-1185">Reference proteome</keyword>
<reference evidence="2" key="1">
    <citation type="submission" date="2016-09" db="EMBL/GenBank/DDBJ databases">
        <authorList>
            <person name="Gulvik C.A."/>
        </authorList>
    </citation>
    <scope>NUCLEOTIDE SEQUENCE [LARGE SCALE GENOMIC DNA]</scope>
    <source>
        <strain evidence="2">LMG 8895</strain>
    </source>
</reference>
<protein>
    <submittedName>
        <fullName evidence="1">Uncharacterized protein</fullName>
    </submittedName>
</protein>
<gene>
    <name evidence="1" type="ORF">BCR25_16015</name>
</gene>
<accession>A0A1E5H1D1</accession>
<dbReference type="EMBL" id="MIJY01000005">
    <property type="protein sequence ID" value="OEG18704.1"/>
    <property type="molecule type" value="Genomic_DNA"/>
</dbReference>
<dbReference type="AlphaFoldDB" id="A0A1E5H1D1"/>
<sequence length="109" mass="12906">MVDQEQAKEQYKSFVKGERLTYAERSKIVQFDQKSSAFDKMDMRVSALTELEIFEDLDTTEQIEKWESTRCDEEMINSLVEKEYYQLSSKEKQESCINNQNREEVSLGI</sequence>
<proteinExistence type="predicted"/>